<accession>A0A3E2NUT5</accession>
<protein>
    <submittedName>
        <fullName evidence="2">Uncharacterized protein</fullName>
    </submittedName>
</protein>
<reference evidence="2 3" key="1">
    <citation type="submission" date="2018-08" db="EMBL/GenBank/DDBJ databases">
        <title>Mucilaginibacter terrae sp. nov., isolated from manganese diggings.</title>
        <authorList>
            <person name="Huang Y."/>
            <person name="Zhou Z."/>
        </authorList>
    </citation>
    <scope>NUCLEOTIDE SEQUENCE [LARGE SCALE GENOMIC DNA]</scope>
    <source>
        <strain evidence="2 3">ZH6</strain>
    </source>
</reference>
<keyword evidence="3" id="KW-1185">Reference proteome</keyword>
<sequence length="256" mass="26647">MKRGIYAGRSVAFLGAGLGPGAVAALGRANRYTAEDLENEAAGLSNFSGGMSGYTGEGDDFLEFSGESNGSFMDAIHKGKIFNLTLTNGNAATRTALLCPGLVFAAAGLIADGAFNDASGASGLTGTGNPQSILLFNNFIRNYPTLVAGFKISTSNINQFECVLTIQKESPFSVHESKIINPAIYASEANPNTTLITVGEAFYMDNQTKISYQVLGSSSVNIGLIFGASLNPAKALRSKATRAKTTVAAVSSFRGR</sequence>
<keyword evidence="1" id="KW-0732">Signal</keyword>
<dbReference type="Proteomes" id="UP000260823">
    <property type="component" value="Unassembled WGS sequence"/>
</dbReference>
<dbReference type="EMBL" id="QWDE01000001">
    <property type="protein sequence ID" value="RFZ84772.1"/>
    <property type="molecule type" value="Genomic_DNA"/>
</dbReference>
<feature type="signal peptide" evidence="1">
    <location>
        <begin position="1"/>
        <end position="24"/>
    </location>
</feature>
<dbReference type="OrthoDB" id="793437at2"/>
<evidence type="ECO:0000256" key="1">
    <source>
        <dbReference type="SAM" id="SignalP"/>
    </source>
</evidence>
<name>A0A3E2NUT5_9SPHI</name>
<proteinExistence type="predicted"/>
<evidence type="ECO:0000313" key="2">
    <source>
        <dbReference type="EMBL" id="RFZ84772.1"/>
    </source>
</evidence>
<gene>
    <name evidence="2" type="ORF">DYU05_03970</name>
</gene>
<organism evidence="2 3">
    <name type="scientific">Mucilaginibacter terrenus</name>
    <dbReference type="NCBI Taxonomy" id="2482727"/>
    <lineage>
        <taxon>Bacteria</taxon>
        <taxon>Pseudomonadati</taxon>
        <taxon>Bacteroidota</taxon>
        <taxon>Sphingobacteriia</taxon>
        <taxon>Sphingobacteriales</taxon>
        <taxon>Sphingobacteriaceae</taxon>
        <taxon>Mucilaginibacter</taxon>
    </lineage>
</organism>
<dbReference type="AlphaFoldDB" id="A0A3E2NUT5"/>
<comment type="caution">
    <text evidence="2">The sequence shown here is derived from an EMBL/GenBank/DDBJ whole genome shotgun (WGS) entry which is preliminary data.</text>
</comment>
<dbReference type="RefSeq" id="WP_117381674.1">
    <property type="nucleotide sequence ID" value="NZ_QWDE01000001.1"/>
</dbReference>
<evidence type="ECO:0000313" key="3">
    <source>
        <dbReference type="Proteomes" id="UP000260823"/>
    </source>
</evidence>
<feature type="chain" id="PRO_5017742166" evidence="1">
    <location>
        <begin position="25"/>
        <end position="256"/>
    </location>
</feature>